<proteinExistence type="predicted"/>
<dbReference type="RefSeq" id="XP_003889448.1">
    <property type="nucleotide sequence ID" value="XM_003889399.1"/>
</dbReference>
<dbReference type="InParanoid" id="H6QSQ1"/>
<dbReference type="EMBL" id="DS178297">
    <property type="protein sequence ID" value="EHS63791.1"/>
    <property type="molecule type" value="Genomic_DNA"/>
</dbReference>
<organism evidence="1 2">
    <name type="scientific">Puccinia graminis f. sp. tritici (strain CRL 75-36-700-3 / race SCCL)</name>
    <name type="common">Black stem rust fungus</name>
    <dbReference type="NCBI Taxonomy" id="418459"/>
    <lineage>
        <taxon>Eukaryota</taxon>
        <taxon>Fungi</taxon>
        <taxon>Dikarya</taxon>
        <taxon>Basidiomycota</taxon>
        <taxon>Pucciniomycotina</taxon>
        <taxon>Pucciniomycetes</taxon>
        <taxon>Pucciniales</taxon>
        <taxon>Pucciniaceae</taxon>
        <taxon>Puccinia</taxon>
    </lineage>
</organism>
<gene>
    <name evidence="1" type="ORF">PGTG_21808</name>
</gene>
<evidence type="ECO:0000313" key="1">
    <source>
        <dbReference type="EMBL" id="EHS63791.1"/>
    </source>
</evidence>
<name>H6QSQ1_PUCGT</name>
<sequence length="68" mass="7396">MRNSPVQLFDFGNVLSPSFLKGSPSSLLLRINSQNHYINTSTDASKLSGSYQSKFPSATMPDKVFSPG</sequence>
<dbReference type="STRING" id="418459.H6QSQ1"/>
<dbReference type="VEuPathDB" id="FungiDB:PGTG_21808"/>
<keyword evidence="2" id="KW-1185">Reference proteome</keyword>
<dbReference type="KEGG" id="pgr:PGTG_21808"/>
<protein>
    <submittedName>
        <fullName evidence="1">Uncharacterized protein</fullName>
    </submittedName>
</protein>
<dbReference type="AlphaFoldDB" id="H6QSQ1"/>
<reference evidence="2" key="1">
    <citation type="journal article" date="2011" name="Proc. Natl. Acad. Sci. U.S.A.">
        <title>Obligate biotrophy features unraveled by the genomic analysis of rust fungi.</title>
        <authorList>
            <person name="Duplessis S."/>
            <person name="Cuomo C.A."/>
            <person name="Lin Y.-C."/>
            <person name="Aerts A."/>
            <person name="Tisserant E."/>
            <person name="Veneault-Fourrey C."/>
            <person name="Joly D.L."/>
            <person name="Hacquard S."/>
            <person name="Amselem J."/>
            <person name="Cantarel B.L."/>
            <person name="Chiu R."/>
            <person name="Coutinho P.M."/>
            <person name="Feau N."/>
            <person name="Field M."/>
            <person name="Frey P."/>
            <person name="Gelhaye E."/>
            <person name="Goldberg J."/>
            <person name="Grabherr M.G."/>
            <person name="Kodira C.D."/>
            <person name="Kohler A."/>
            <person name="Kuees U."/>
            <person name="Lindquist E.A."/>
            <person name="Lucas S.M."/>
            <person name="Mago R."/>
            <person name="Mauceli E."/>
            <person name="Morin E."/>
            <person name="Murat C."/>
            <person name="Pangilinan J.L."/>
            <person name="Park R."/>
            <person name="Pearson M."/>
            <person name="Quesneville H."/>
            <person name="Rouhier N."/>
            <person name="Sakthikumar S."/>
            <person name="Salamov A.A."/>
            <person name="Schmutz J."/>
            <person name="Selles B."/>
            <person name="Shapiro H."/>
            <person name="Tanguay P."/>
            <person name="Tuskan G.A."/>
            <person name="Henrissat B."/>
            <person name="Van de Peer Y."/>
            <person name="Rouze P."/>
            <person name="Ellis J.G."/>
            <person name="Dodds P.N."/>
            <person name="Schein J.E."/>
            <person name="Zhong S."/>
            <person name="Hamelin R.C."/>
            <person name="Grigoriev I.V."/>
            <person name="Szabo L.J."/>
            <person name="Martin F."/>
        </authorList>
    </citation>
    <scope>NUCLEOTIDE SEQUENCE [LARGE SCALE GENOMIC DNA]</scope>
    <source>
        <strain evidence="2">CRL 75-36-700-3 / race SCCL</strain>
    </source>
</reference>
<accession>H6QSQ1</accession>
<dbReference type="GeneID" id="13541977"/>
<evidence type="ECO:0000313" key="2">
    <source>
        <dbReference type="Proteomes" id="UP000008783"/>
    </source>
</evidence>
<dbReference type="Proteomes" id="UP000008783">
    <property type="component" value="Unassembled WGS sequence"/>
</dbReference>
<dbReference type="HOGENOM" id="CLU_190897_0_0_1"/>